<protein>
    <submittedName>
        <fullName evidence="2">Uncharacterized protein</fullName>
    </submittedName>
</protein>
<evidence type="ECO:0000313" key="2">
    <source>
        <dbReference type="EMBL" id="KAK8728547.1"/>
    </source>
</evidence>
<proteinExistence type="predicted"/>
<dbReference type="Proteomes" id="UP001445076">
    <property type="component" value="Unassembled WGS sequence"/>
</dbReference>
<reference evidence="2 3" key="1">
    <citation type="journal article" date="2024" name="BMC Genomics">
        <title>Genome assembly of redclaw crayfish (Cherax quadricarinatus) provides insights into its immune adaptation and hypoxia tolerance.</title>
        <authorList>
            <person name="Liu Z."/>
            <person name="Zheng J."/>
            <person name="Li H."/>
            <person name="Fang K."/>
            <person name="Wang S."/>
            <person name="He J."/>
            <person name="Zhou D."/>
            <person name="Weng S."/>
            <person name="Chi M."/>
            <person name="Gu Z."/>
            <person name="He J."/>
            <person name="Li F."/>
            <person name="Wang M."/>
        </authorList>
    </citation>
    <scope>NUCLEOTIDE SEQUENCE [LARGE SCALE GENOMIC DNA]</scope>
    <source>
        <strain evidence="2">ZL_2023a</strain>
    </source>
</reference>
<name>A0AAW0WMH5_CHEQU</name>
<feature type="non-terminal residue" evidence="2">
    <location>
        <position position="1"/>
    </location>
</feature>
<keyword evidence="3" id="KW-1185">Reference proteome</keyword>
<sequence>VIISTPRTRPQLTGGGTEGDTHDPLNAHLRAHTSPHQQDGCHIPYARCPHQWLPCRCQGSLLVNLLQVVERHPPRRASPTRLRVDSQAQIPSLGRYRLHRASCLPEEHLPSHPQHDISFRPPVILPVGRTSSVLGGRVVKDTLVFPQRLSVSCRPPNNKSPADHTAVYTYIYIHNL</sequence>
<feature type="compositionally biased region" description="Polar residues" evidence="1">
    <location>
        <begin position="1"/>
        <end position="11"/>
    </location>
</feature>
<organism evidence="2 3">
    <name type="scientific">Cherax quadricarinatus</name>
    <name type="common">Australian red claw crayfish</name>
    <dbReference type="NCBI Taxonomy" id="27406"/>
    <lineage>
        <taxon>Eukaryota</taxon>
        <taxon>Metazoa</taxon>
        <taxon>Ecdysozoa</taxon>
        <taxon>Arthropoda</taxon>
        <taxon>Crustacea</taxon>
        <taxon>Multicrustacea</taxon>
        <taxon>Malacostraca</taxon>
        <taxon>Eumalacostraca</taxon>
        <taxon>Eucarida</taxon>
        <taxon>Decapoda</taxon>
        <taxon>Pleocyemata</taxon>
        <taxon>Astacidea</taxon>
        <taxon>Parastacoidea</taxon>
        <taxon>Parastacidae</taxon>
        <taxon>Cherax</taxon>
    </lineage>
</organism>
<gene>
    <name evidence="2" type="ORF">OTU49_009009</name>
</gene>
<dbReference type="AlphaFoldDB" id="A0AAW0WMH5"/>
<evidence type="ECO:0000313" key="3">
    <source>
        <dbReference type="Proteomes" id="UP001445076"/>
    </source>
</evidence>
<evidence type="ECO:0000256" key="1">
    <source>
        <dbReference type="SAM" id="MobiDB-lite"/>
    </source>
</evidence>
<dbReference type="EMBL" id="JARKIK010000071">
    <property type="protein sequence ID" value="KAK8728547.1"/>
    <property type="molecule type" value="Genomic_DNA"/>
</dbReference>
<accession>A0AAW0WMH5</accession>
<comment type="caution">
    <text evidence="2">The sequence shown here is derived from an EMBL/GenBank/DDBJ whole genome shotgun (WGS) entry which is preliminary data.</text>
</comment>
<feature type="region of interest" description="Disordered" evidence="1">
    <location>
        <begin position="1"/>
        <end position="26"/>
    </location>
</feature>